<proteinExistence type="predicted"/>
<reference evidence="1 2" key="2">
    <citation type="submission" date="2018-12" db="EMBL/GenBank/DDBJ databases">
        <title>Rhizobacter gummiphilus sp. nov., a rubber-degrading bacterium isolated from the soil of a botanical garden in Japan.</title>
        <authorList>
            <person name="Shunsuke S.S."/>
        </authorList>
    </citation>
    <scope>NUCLEOTIDE SEQUENCE [LARGE SCALE GENOMIC DNA]</scope>
    <source>
        <strain evidence="1 2">S-16</strain>
    </source>
</reference>
<dbReference type="CDD" id="cd00865">
    <property type="entry name" value="PEBP_bact_arch"/>
    <property type="match status" value="1"/>
</dbReference>
<dbReference type="PANTHER" id="PTHR30289:SF1">
    <property type="entry name" value="PEBP (PHOSPHATIDYLETHANOLAMINE-BINDING PROTEIN) FAMILY PROTEIN"/>
    <property type="match status" value="1"/>
</dbReference>
<dbReference type="EMBL" id="QUSW01000007">
    <property type="protein sequence ID" value="RQP22554.1"/>
    <property type="molecule type" value="Genomic_DNA"/>
</dbReference>
<dbReference type="OrthoDB" id="9797506at2"/>
<dbReference type="Pfam" id="PF01161">
    <property type="entry name" value="PBP"/>
    <property type="match status" value="1"/>
</dbReference>
<keyword evidence="2" id="KW-1185">Reference proteome</keyword>
<dbReference type="AlphaFoldDB" id="A0A3N7HKE6"/>
<dbReference type="PANTHER" id="PTHR30289">
    <property type="entry name" value="UNCHARACTERIZED PROTEIN YBCL-RELATED"/>
    <property type="match status" value="1"/>
</dbReference>
<dbReference type="InterPro" id="IPR036610">
    <property type="entry name" value="PEBP-like_sf"/>
</dbReference>
<accession>A0A3N7HKE6</accession>
<dbReference type="NCBIfam" id="TIGR00481">
    <property type="entry name" value="YbhB/YbcL family Raf kinase inhibitor-like protein"/>
    <property type="match status" value="1"/>
</dbReference>
<protein>
    <submittedName>
        <fullName evidence="1">YbhB/YbcL family Raf kinase inhibitor-like protein</fullName>
    </submittedName>
</protein>
<reference evidence="1 2" key="1">
    <citation type="submission" date="2018-08" db="EMBL/GenBank/DDBJ databases">
        <authorList>
            <person name="Khan S.A."/>
            <person name="Jeon C.O."/>
            <person name="Chun B.H."/>
            <person name="Jeong S.E."/>
        </authorList>
    </citation>
    <scope>NUCLEOTIDE SEQUENCE [LARGE SCALE GENOMIC DNA]</scope>
    <source>
        <strain evidence="1 2">S-16</strain>
    </source>
</reference>
<organism evidence="1 2">
    <name type="scientific">Piscinibacter terrae</name>
    <dbReference type="NCBI Taxonomy" id="2496871"/>
    <lineage>
        <taxon>Bacteria</taxon>
        <taxon>Pseudomonadati</taxon>
        <taxon>Pseudomonadota</taxon>
        <taxon>Betaproteobacteria</taxon>
        <taxon>Burkholderiales</taxon>
        <taxon>Sphaerotilaceae</taxon>
        <taxon>Piscinibacter</taxon>
    </lineage>
</organism>
<comment type="caution">
    <text evidence="1">The sequence shown here is derived from an EMBL/GenBank/DDBJ whole genome shotgun (WGS) entry which is preliminary data.</text>
</comment>
<dbReference type="RefSeq" id="WP_124542777.1">
    <property type="nucleotide sequence ID" value="NZ_QUSW01000007.1"/>
</dbReference>
<dbReference type="SUPFAM" id="SSF49777">
    <property type="entry name" value="PEBP-like"/>
    <property type="match status" value="1"/>
</dbReference>
<evidence type="ECO:0000313" key="2">
    <source>
        <dbReference type="Proteomes" id="UP000267464"/>
    </source>
</evidence>
<dbReference type="Gene3D" id="3.90.280.10">
    <property type="entry name" value="PEBP-like"/>
    <property type="match status" value="1"/>
</dbReference>
<name>A0A3N7HKE6_9BURK</name>
<dbReference type="InterPro" id="IPR005247">
    <property type="entry name" value="YbhB_YbcL/LppC-like"/>
</dbReference>
<gene>
    <name evidence="1" type="ORF">DZC73_23320</name>
</gene>
<dbReference type="Proteomes" id="UP000267464">
    <property type="component" value="Unassembled WGS sequence"/>
</dbReference>
<evidence type="ECO:0000313" key="1">
    <source>
        <dbReference type="EMBL" id="RQP22554.1"/>
    </source>
</evidence>
<sequence length="209" mass="23286">MKLWSDSWINGERIPPKYAAGRLDPAGAPTFSDNVNPHLAWSEVPPGTQSFALICHDFDVPSRGDDVNKPDREVPADLDRVDFFHWVLVDLPATLTEIKEGEFSRGFTTRGKPGPATLHGARHGINDFTGWFAGDEAMKGDYFGYDGPFPPFNDSLVHHYVFTLYALSIERVPVQAAFTGQQVREAIYPYVRGEATHSGTYTLNKRLMG</sequence>
<dbReference type="InterPro" id="IPR008914">
    <property type="entry name" value="PEBP"/>
</dbReference>